<accession>A0AAV5TRK7</accession>
<gene>
    <name evidence="2" type="ORF">PENTCL1PPCAC_18769</name>
</gene>
<name>A0AAV5TRK7_9BILA</name>
<dbReference type="EMBL" id="BTSX01000004">
    <property type="protein sequence ID" value="GMS96594.1"/>
    <property type="molecule type" value="Genomic_DNA"/>
</dbReference>
<dbReference type="Proteomes" id="UP001432027">
    <property type="component" value="Unassembled WGS sequence"/>
</dbReference>
<keyword evidence="3" id="KW-1185">Reference proteome</keyword>
<dbReference type="AlphaFoldDB" id="A0AAV5TRK7"/>
<evidence type="ECO:0000256" key="1">
    <source>
        <dbReference type="SAM" id="SignalP"/>
    </source>
</evidence>
<keyword evidence="1" id="KW-0732">Signal</keyword>
<proteinExistence type="predicted"/>
<comment type="caution">
    <text evidence="2">The sequence shown here is derived from an EMBL/GenBank/DDBJ whole genome shotgun (WGS) entry which is preliminary data.</text>
</comment>
<evidence type="ECO:0000313" key="3">
    <source>
        <dbReference type="Proteomes" id="UP001432027"/>
    </source>
</evidence>
<feature type="non-terminal residue" evidence="2">
    <location>
        <position position="1"/>
    </location>
</feature>
<protein>
    <submittedName>
        <fullName evidence="2">Uncharacterized protein</fullName>
    </submittedName>
</protein>
<feature type="chain" id="PRO_5043753102" evidence="1">
    <location>
        <begin position="27"/>
        <end position="337"/>
    </location>
</feature>
<dbReference type="PANTHER" id="PTHR34401">
    <property type="entry name" value="PROTEIN CBG12388-RELATED"/>
    <property type="match status" value="1"/>
</dbReference>
<dbReference type="PANTHER" id="PTHR34401:SF6">
    <property type="entry name" value="DUF19 DOMAIN-CONTAINING PROTEIN"/>
    <property type="match status" value="1"/>
</dbReference>
<evidence type="ECO:0000313" key="2">
    <source>
        <dbReference type="EMBL" id="GMS96594.1"/>
    </source>
</evidence>
<reference evidence="2" key="1">
    <citation type="submission" date="2023-10" db="EMBL/GenBank/DDBJ databases">
        <title>Genome assembly of Pristionchus species.</title>
        <authorList>
            <person name="Yoshida K."/>
            <person name="Sommer R.J."/>
        </authorList>
    </citation>
    <scope>NUCLEOTIDE SEQUENCE</scope>
    <source>
        <strain evidence="2">RS0144</strain>
    </source>
</reference>
<sequence>PLSTAPMRLLSSSLLLLLLAVSSSLSAPTEERPSNEDADLILNTNQVQEGSGSPAEEVIAAQNKRIDELEKNYDYVSNVIETMRIEKAETKLAAAKEIFKLMPTTTAAPTTDAAETEVEEKHARDTATEKTETEKKAVLCSCKVADACRKESSAGMDACMHECDNELEGYGEDMESYIDCFKQYNASIVEAENCLFDDMKGSYCSDKKSEVEITDEATWNTLTHADYQPKQNSEIKENYLWKKNELKYNKIQNFFQCTKHCMHQKFHSCTGDLECGLKMPTPEKFAEKMRTCYQKNWKIPNAMILTCNCLAWKNKVKELQQDGACSVIGGQYFIDRA</sequence>
<organism evidence="2 3">
    <name type="scientific">Pristionchus entomophagus</name>
    <dbReference type="NCBI Taxonomy" id="358040"/>
    <lineage>
        <taxon>Eukaryota</taxon>
        <taxon>Metazoa</taxon>
        <taxon>Ecdysozoa</taxon>
        <taxon>Nematoda</taxon>
        <taxon>Chromadorea</taxon>
        <taxon>Rhabditida</taxon>
        <taxon>Rhabditina</taxon>
        <taxon>Diplogasteromorpha</taxon>
        <taxon>Diplogasteroidea</taxon>
        <taxon>Neodiplogasteridae</taxon>
        <taxon>Pristionchus</taxon>
    </lineage>
</organism>
<feature type="signal peptide" evidence="1">
    <location>
        <begin position="1"/>
        <end position="26"/>
    </location>
</feature>